<evidence type="ECO:0000256" key="11">
    <source>
        <dbReference type="RuleBase" id="RU003733"/>
    </source>
</evidence>
<dbReference type="GO" id="GO:0006072">
    <property type="term" value="P:glycerol-3-phosphate metabolic process"/>
    <property type="evidence" value="ECO:0007669"/>
    <property type="project" value="InterPro"/>
</dbReference>
<dbReference type="RefSeq" id="WP_135080410.1">
    <property type="nucleotide sequence ID" value="NZ_CP038267.1"/>
</dbReference>
<accession>A0A4P7GQU0</accession>
<dbReference type="Gene3D" id="3.30.420.40">
    <property type="match status" value="2"/>
</dbReference>
<sequence length="493" mass="53011">MSILAIDAGTTGVTAVVVSDVGTIVAKGYEEFRQHFPRPGWVEHAPEEIWQATIEATRQVLREVDAAELTGVGLTNQRETVVLWDRETLGSPRRAIVWQDRRTAEICTRMREAGHEDRVAELTGLRLDPYFSGTKLVWLAEQEPHTWAHVESGRYAVGTVDSYLIARMTRGVHHVTDVSNASRTLLFDLAEGTWSEELCGIFGVPPDALPEIVPSWGEIATTDAASFCGLSLPIAGIAGDQQSALFGQTCFDEGDSKCTYGTGSFILTNTGSTVQRSEAGLLSTAAWRSPDGEMTYALEGAIFVTGAAVQWLRDGLQIVGSAAETAAIAATVDHTDGVVFVPALTGLGAPHWDPQARGLLIGLTRGTTRAHVVRATLEAIAFEVRDVLETMPVEGEPRPLRVDGGAAANDLLCQVQADQVGVPVERPEIVETTALGAAFLAGLGTGVWSSTDQLRDTWSLDRRFEPASDRSAADAAHTRWLAAVERSKGWADL</sequence>
<comment type="pathway">
    <text evidence="1">Polyol metabolism; glycerol degradation via glycerol kinase pathway; sn-glycerol 3-phosphate from glycerol: step 1/1.</text>
</comment>
<comment type="catalytic activity">
    <reaction evidence="10">
        <text>glycerol + ATP = sn-glycerol 3-phosphate + ADP + H(+)</text>
        <dbReference type="Rhea" id="RHEA:21644"/>
        <dbReference type="ChEBI" id="CHEBI:15378"/>
        <dbReference type="ChEBI" id="CHEBI:17754"/>
        <dbReference type="ChEBI" id="CHEBI:30616"/>
        <dbReference type="ChEBI" id="CHEBI:57597"/>
        <dbReference type="ChEBI" id="CHEBI:456216"/>
        <dbReference type="EC" id="2.7.1.30"/>
    </reaction>
</comment>
<dbReference type="InterPro" id="IPR018484">
    <property type="entry name" value="FGGY_N"/>
</dbReference>
<dbReference type="InterPro" id="IPR005999">
    <property type="entry name" value="Glycerol_kin"/>
</dbReference>
<dbReference type="InterPro" id="IPR018483">
    <property type="entry name" value="Carb_kinase_FGGY_CS"/>
</dbReference>
<evidence type="ECO:0000256" key="5">
    <source>
        <dbReference type="ARBA" id="ARBA00022741"/>
    </source>
</evidence>
<evidence type="ECO:0000256" key="3">
    <source>
        <dbReference type="ARBA" id="ARBA00012099"/>
    </source>
</evidence>
<evidence type="ECO:0000256" key="8">
    <source>
        <dbReference type="ARBA" id="ARBA00022840"/>
    </source>
</evidence>
<keyword evidence="4 11" id="KW-0808">Transferase</keyword>
<dbReference type="Pfam" id="PF00370">
    <property type="entry name" value="FGGY_N"/>
    <property type="match status" value="1"/>
</dbReference>
<evidence type="ECO:0000256" key="10">
    <source>
        <dbReference type="ARBA" id="ARBA00052101"/>
    </source>
</evidence>
<dbReference type="PANTHER" id="PTHR10196">
    <property type="entry name" value="SUGAR KINASE"/>
    <property type="match status" value="1"/>
</dbReference>
<dbReference type="GO" id="GO:0004370">
    <property type="term" value="F:glycerol kinase activity"/>
    <property type="evidence" value="ECO:0007669"/>
    <property type="project" value="UniProtKB-EC"/>
</dbReference>
<dbReference type="NCBIfam" id="TIGR01311">
    <property type="entry name" value="glycerol_kin"/>
    <property type="match status" value="1"/>
</dbReference>
<evidence type="ECO:0000256" key="4">
    <source>
        <dbReference type="ARBA" id="ARBA00022679"/>
    </source>
</evidence>
<keyword evidence="15" id="KW-1185">Reference proteome</keyword>
<dbReference type="InterPro" id="IPR000577">
    <property type="entry name" value="Carb_kinase_FGGY"/>
</dbReference>
<evidence type="ECO:0000259" key="13">
    <source>
        <dbReference type="Pfam" id="PF02782"/>
    </source>
</evidence>
<dbReference type="CDD" id="cd07786">
    <property type="entry name" value="FGGY_EcGK_like"/>
    <property type="match status" value="1"/>
</dbReference>
<evidence type="ECO:0000256" key="7">
    <source>
        <dbReference type="ARBA" id="ARBA00022798"/>
    </source>
</evidence>
<dbReference type="OrthoDB" id="9805576at2"/>
<keyword evidence="7" id="KW-0319">Glycerol metabolism</keyword>
<evidence type="ECO:0000313" key="14">
    <source>
        <dbReference type="EMBL" id="QBR94221.1"/>
    </source>
</evidence>
<dbReference type="Pfam" id="PF02782">
    <property type="entry name" value="FGGY_C"/>
    <property type="match status" value="1"/>
</dbReference>
<dbReference type="KEGG" id="noy:EXE57_19450"/>
<keyword evidence="6 11" id="KW-0418">Kinase</keyword>
<dbReference type="NCBIfam" id="NF000756">
    <property type="entry name" value="PRK00047.1"/>
    <property type="match status" value="1"/>
</dbReference>
<evidence type="ECO:0000313" key="15">
    <source>
        <dbReference type="Proteomes" id="UP000294894"/>
    </source>
</evidence>
<evidence type="ECO:0000256" key="6">
    <source>
        <dbReference type="ARBA" id="ARBA00022777"/>
    </source>
</evidence>
<feature type="domain" description="Carbohydrate kinase FGGY N-terminal" evidence="12">
    <location>
        <begin position="3"/>
        <end position="247"/>
    </location>
</feature>
<comment type="similarity">
    <text evidence="2 11">Belongs to the FGGY kinase family.</text>
</comment>
<evidence type="ECO:0000256" key="2">
    <source>
        <dbReference type="ARBA" id="ARBA00009156"/>
    </source>
</evidence>
<dbReference type="Proteomes" id="UP000294894">
    <property type="component" value="Chromosome"/>
</dbReference>
<gene>
    <name evidence="14" type="primary">glpK</name>
    <name evidence="14" type="ORF">EXE57_19450</name>
</gene>
<dbReference type="InterPro" id="IPR043129">
    <property type="entry name" value="ATPase_NBD"/>
</dbReference>
<evidence type="ECO:0000256" key="1">
    <source>
        <dbReference type="ARBA" id="ARBA00005190"/>
    </source>
</evidence>
<dbReference type="PROSITE" id="PS00445">
    <property type="entry name" value="FGGY_KINASES_2"/>
    <property type="match status" value="1"/>
</dbReference>
<evidence type="ECO:0000259" key="12">
    <source>
        <dbReference type="Pfam" id="PF00370"/>
    </source>
</evidence>
<dbReference type="PROSITE" id="PS00933">
    <property type="entry name" value="FGGY_KINASES_1"/>
    <property type="match status" value="1"/>
</dbReference>
<dbReference type="PIRSF" id="PIRSF000538">
    <property type="entry name" value="GlpK"/>
    <property type="match status" value="1"/>
</dbReference>
<dbReference type="EC" id="2.7.1.30" evidence="3"/>
<dbReference type="AlphaFoldDB" id="A0A4P7GQU0"/>
<keyword evidence="8" id="KW-0067">ATP-binding</keyword>
<organism evidence="14 15">
    <name type="scientific">Nocardioides euryhalodurans</name>
    <dbReference type="NCBI Taxonomy" id="2518370"/>
    <lineage>
        <taxon>Bacteria</taxon>
        <taxon>Bacillati</taxon>
        <taxon>Actinomycetota</taxon>
        <taxon>Actinomycetes</taxon>
        <taxon>Propionibacteriales</taxon>
        <taxon>Nocardioidaceae</taxon>
        <taxon>Nocardioides</taxon>
    </lineage>
</organism>
<evidence type="ECO:0000256" key="9">
    <source>
        <dbReference type="ARBA" id="ARBA00043149"/>
    </source>
</evidence>
<name>A0A4P7GQU0_9ACTN</name>
<protein>
    <recommendedName>
        <fullName evidence="3">glycerol kinase</fullName>
        <ecNumber evidence="3">2.7.1.30</ecNumber>
    </recommendedName>
    <alternativeName>
        <fullName evidence="9">ATP:glycerol 3-phosphotransferase</fullName>
    </alternativeName>
</protein>
<dbReference type="InterPro" id="IPR018485">
    <property type="entry name" value="FGGY_C"/>
</dbReference>
<dbReference type="GO" id="GO:0006071">
    <property type="term" value="P:glycerol metabolic process"/>
    <property type="evidence" value="ECO:0007669"/>
    <property type="project" value="UniProtKB-KW"/>
</dbReference>
<proteinExistence type="inferred from homology"/>
<reference evidence="14 15" key="1">
    <citation type="submission" date="2019-03" db="EMBL/GenBank/DDBJ databases">
        <title>Three New Species of Nocardioides, Nocardioides euryhalodurans sp. nov., Nocardioides seonyuensis sp. nov. and Nocardioides eburneoflavus sp. nov., Iolated from Soil.</title>
        <authorList>
            <person name="Roh S.G."/>
            <person name="Lee C."/>
            <person name="Kim M.-K."/>
            <person name="Kim S.B."/>
        </authorList>
    </citation>
    <scope>NUCLEOTIDE SEQUENCE [LARGE SCALE GENOMIC DNA]</scope>
    <source>
        <strain evidence="14 15">MMS17-SY117</strain>
    </source>
</reference>
<dbReference type="PANTHER" id="PTHR10196:SF69">
    <property type="entry name" value="GLYCEROL KINASE"/>
    <property type="match status" value="1"/>
</dbReference>
<dbReference type="SUPFAM" id="SSF53067">
    <property type="entry name" value="Actin-like ATPase domain"/>
    <property type="match status" value="2"/>
</dbReference>
<dbReference type="EMBL" id="CP038267">
    <property type="protein sequence ID" value="QBR94221.1"/>
    <property type="molecule type" value="Genomic_DNA"/>
</dbReference>
<dbReference type="GO" id="GO:0005829">
    <property type="term" value="C:cytosol"/>
    <property type="evidence" value="ECO:0007669"/>
    <property type="project" value="TreeGrafter"/>
</dbReference>
<dbReference type="GO" id="GO:0005524">
    <property type="term" value="F:ATP binding"/>
    <property type="evidence" value="ECO:0007669"/>
    <property type="project" value="UniProtKB-KW"/>
</dbReference>
<feature type="domain" description="Carbohydrate kinase FGGY C-terminal" evidence="13">
    <location>
        <begin position="257"/>
        <end position="442"/>
    </location>
</feature>
<keyword evidence="5" id="KW-0547">Nucleotide-binding</keyword>
<dbReference type="FunFam" id="3.30.420.40:FF:000007">
    <property type="entry name" value="Glycerol kinase"/>
    <property type="match status" value="1"/>
</dbReference>